<dbReference type="EMBL" id="MFGX01000097">
    <property type="protein sequence ID" value="OGF53777.1"/>
    <property type="molecule type" value="Genomic_DNA"/>
</dbReference>
<evidence type="ECO:0000313" key="2">
    <source>
        <dbReference type="EMBL" id="OGF53777.1"/>
    </source>
</evidence>
<dbReference type="AlphaFoldDB" id="A0A1F5URK2"/>
<accession>A0A1F5URK2</accession>
<keyword evidence="1" id="KW-0812">Transmembrane</keyword>
<sequence length="147" mass="16216">MVGYILLGSGSLILLIALIVVVGKLAVLSQDVDKLSKQIELILKNPPAVDSDARKQLREAHALSPPKCTDADYIIEWSQAKNYMGENCTVRGEIKQIKRYSSEDVIGIFIDIGNKFPSADRFSAVIWKDISLSEEVAVRRASIKNQG</sequence>
<keyword evidence="1" id="KW-0472">Membrane</keyword>
<evidence type="ECO:0000256" key="1">
    <source>
        <dbReference type="SAM" id="Phobius"/>
    </source>
</evidence>
<organism evidence="2 3">
    <name type="scientific">Fraserbacteria sp. (strain RBG_16_55_9)</name>
    <dbReference type="NCBI Taxonomy" id="1817864"/>
    <lineage>
        <taxon>Bacteria</taxon>
        <taxon>Candidatus Fraseribacteriota</taxon>
    </lineage>
</organism>
<protein>
    <submittedName>
        <fullName evidence="2">Uncharacterized protein</fullName>
    </submittedName>
</protein>
<proteinExistence type="predicted"/>
<feature type="transmembrane region" description="Helical" evidence="1">
    <location>
        <begin position="6"/>
        <end position="27"/>
    </location>
</feature>
<dbReference type="Proteomes" id="UP000179157">
    <property type="component" value="Unassembled WGS sequence"/>
</dbReference>
<keyword evidence="1" id="KW-1133">Transmembrane helix</keyword>
<comment type="caution">
    <text evidence="2">The sequence shown here is derived from an EMBL/GenBank/DDBJ whole genome shotgun (WGS) entry which is preliminary data.</text>
</comment>
<name>A0A1F5URK2_FRAXR</name>
<reference evidence="2 3" key="1">
    <citation type="journal article" date="2016" name="Nat. Commun.">
        <title>Thousands of microbial genomes shed light on interconnected biogeochemical processes in an aquifer system.</title>
        <authorList>
            <person name="Anantharaman K."/>
            <person name="Brown C.T."/>
            <person name="Hug L.A."/>
            <person name="Sharon I."/>
            <person name="Castelle C.J."/>
            <person name="Probst A.J."/>
            <person name="Thomas B.C."/>
            <person name="Singh A."/>
            <person name="Wilkins M.J."/>
            <person name="Karaoz U."/>
            <person name="Brodie E.L."/>
            <person name="Williams K.H."/>
            <person name="Hubbard S.S."/>
            <person name="Banfield J.F."/>
        </authorList>
    </citation>
    <scope>NUCLEOTIDE SEQUENCE [LARGE SCALE GENOMIC DNA]</scope>
    <source>
        <strain evidence="3">RBG_16_55_9</strain>
    </source>
</reference>
<gene>
    <name evidence="2" type="ORF">A2Z21_03485</name>
</gene>
<evidence type="ECO:0000313" key="3">
    <source>
        <dbReference type="Proteomes" id="UP000179157"/>
    </source>
</evidence>